<name>A0ACC0UXA3_9HYPO</name>
<evidence type="ECO:0000313" key="1">
    <source>
        <dbReference type="EMBL" id="KAI9898790.1"/>
    </source>
</evidence>
<organism evidence="1 2">
    <name type="scientific">Trichothecium roseum</name>
    <dbReference type="NCBI Taxonomy" id="47278"/>
    <lineage>
        <taxon>Eukaryota</taxon>
        <taxon>Fungi</taxon>
        <taxon>Dikarya</taxon>
        <taxon>Ascomycota</taxon>
        <taxon>Pezizomycotina</taxon>
        <taxon>Sordariomycetes</taxon>
        <taxon>Hypocreomycetidae</taxon>
        <taxon>Hypocreales</taxon>
        <taxon>Hypocreales incertae sedis</taxon>
        <taxon>Trichothecium</taxon>
    </lineage>
</organism>
<dbReference type="EMBL" id="CM047945">
    <property type="protein sequence ID" value="KAI9898790.1"/>
    <property type="molecule type" value="Genomic_DNA"/>
</dbReference>
<dbReference type="Proteomes" id="UP001163324">
    <property type="component" value="Chromosome 6"/>
</dbReference>
<proteinExistence type="predicted"/>
<keyword evidence="2" id="KW-1185">Reference proteome</keyword>
<reference evidence="1" key="1">
    <citation type="submission" date="2022-10" db="EMBL/GenBank/DDBJ databases">
        <title>Complete Genome of Trichothecium roseum strain YXFP-22015, a Plant Pathogen Isolated from Citrus.</title>
        <authorList>
            <person name="Wang Y."/>
            <person name="Zhu L."/>
        </authorList>
    </citation>
    <scope>NUCLEOTIDE SEQUENCE</scope>
    <source>
        <strain evidence="1">YXFP-22015</strain>
    </source>
</reference>
<accession>A0ACC0UXA3</accession>
<gene>
    <name evidence="1" type="ORF">N3K66_007150</name>
</gene>
<evidence type="ECO:0000313" key="2">
    <source>
        <dbReference type="Proteomes" id="UP001163324"/>
    </source>
</evidence>
<comment type="caution">
    <text evidence="1">The sequence shown here is derived from an EMBL/GenBank/DDBJ whole genome shotgun (WGS) entry which is preliminary data.</text>
</comment>
<protein>
    <submittedName>
        <fullName evidence="1">Uncharacterized protein</fullName>
    </submittedName>
</protein>
<sequence>MRSATLLALLPLAIAAPFQNAKRDRPAPVVVPRGGNAIDGKYIVRMKADAISASVESAISSIKADADYTYNTGFNGFAASIEAEELEKLRDDPNVDYIEQDAVVTISATQEDAPWGLARISSAKPGGTTYTYDESAGEGVCAYSLDTGVDIEHPEFEGRAIWAKNFAGGSDKDGQGHGTHTAGTMASKTYGVAKKAKILAVKVLDDNGSGSNSGIIAGMEYVVKDAPQRDCPKGAVVNMSLGGGFSQAINDAAAGITGAGIFLAVAAGNDASNSAQYSPASEKSACTVGATDAKDTLADFSNFGQVVDILAPGVGVLSTVPGGKTEEMDGTSMASPHIAGLAAYLLGTGEKVEGLCDTIAKTAVMGAISNVPNGTVNALANNGNQ</sequence>